<dbReference type="Proteomes" id="UP001620645">
    <property type="component" value="Unassembled WGS sequence"/>
</dbReference>
<reference evidence="6 7" key="1">
    <citation type="submission" date="2024-10" db="EMBL/GenBank/DDBJ databases">
        <authorList>
            <person name="Kim D."/>
        </authorList>
    </citation>
    <scope>NUCLEOTIDE SEQUENCE [LARGE SCALE GENOMIC DNA]</scope>
    <source>
        <strain evidence="6">Taebaek</strain>
    </source>
</reference>
<name>A0ABD2IT34_HETSC</name>
<feature type="compositionally biased region" description="Low complexity" evidence="4">
    <location>
        <begin position="186"/>
        <end position="208"/>
    </location>
</feature>
<dbReference type="InterPro" id="IPR004827">
    <property type="entry name" value="bZIP"/>
</dbReference>
<sequence length="575" mass="62532">MDAPPPPPPTAELFELAPPMDPAANNSAYDSHQFHLGTPKARPCSLFSAGIATIASNYGGIEQQNEEEGQIHGVGVNSEQQQQPPSPPPASGAHAPFVMAPLVAAAFRRPSASVVHQSPPLFPTASSALYPHVYSSAESTPSAFFPTSAVTPTYGGCFSLDPIGMAFAWNFFGTNDLQIGYELNTSNSSESPSIENPPLIPSAVYPSTPSAPPPPQVQLSALVLPPSSQSFNIESPISDLNSPQISNRPTNKTSALSMPRGTTKTVAQRRGGRRPREAEDHQLTDEDKDRRAKRRERNKQAAARCRRRREEKMQSLQEQVDELRKQNERRENEIRKMREKEQRLLEMLRLRNGGIVQQQLHHHLQAVHVQQQHQSVADHPTVSRPTSLLQPFLVGMNNKKRFCEAPAVPSSSSSAASTGRKEESDMGSSTDESPNGEGEGRHFPLGVISVSALSQPINFEPATSVSPSKRPKFEPFDASNTRPTSLQLNTLYREGFVAGTPSKELTHFGVNGAEVELTPVAELTPGLSQLTQLAEHPTFGVLMAQETGLTPCQHGPVLIQRNGDRPANGQLSELR</sequence>
<keyword evidence="3" id="KW-0804">Transcription</keyword>
<dbReference type="PANTHER" id="PTHR23351:SF24">
    <property type="entry name" value="ACTIVATING TRANSCRIPTION FACTOR 3-RELATED"/>
    <property type="match status" value="1"/>
</dbReference>
<proteinExistence type="predicted"/>
<accession>A0ABD2IT34</accession>
<feature type="region of interest" description="Disordered" evidence="4">
    <location>
        <begin position="405"/>
        <end position="443"/>
    </location>
</feature>
<dbReference type="InterPro" id="IPR046347">
    <property type="entry name" value="bZIP_sf"/>
</dbReference>
<keyword evidence="7" id="KW-1185">Reference proteome</keyword>
<dbReference type="PROSITE" id="PS50217">
    <property type="entry name" value="BZIP"/>
    <property type="match status" value="1"/>
</dbReference>
<keyword evidence="1" id="KW-0805">Transcription regulation</keyword>
<feature type="region of interest" description="Disordered" evidence="4">
    <location>
        <begin position="459"/>
        <end position="481"/>
    </location>
</feature>
<feature type="compositionally biased region" description="Basic and acidic residues" evidence="4">
    <location>
        <begin position="274"/>
        <end position="290"/>
    </location>
</feature>
<dbReference type="InterPro" id="IPR000837">
    <property type="entry name" value="AP-1"/>
</dbReference>
<feature type="compositionally biased region" description="Basic and acidic residues" evidence="4">
    <location>
        <begin position="321"/>
        <end position="334"/>
    </location>
</feature>
<feature type="region of interest" description="Disordered" evidence="4">
    <location>
        <begin position="1"/>
        <end position="28"/>
    </location>
</feature>
<feature type="region of interest" description="Disordered" evidence="4">
    <location>
        <begin position="556"/>
        <end position="575"/>
    </location>
</feature>
<dbReference type="PANTHER" id="PTHR23351">
    <property type="entry name" value="FOS TRANSCRIPTION FACTOR-RELATED"/>
    <property type="match status" value="1"/>
</dbReference>
<dbReference type="Gene3D" id="1.20.5.170">
    <property type="match status" value="1"/>
</dbReference>
<dbReference type="PRINTS" id="PR00042">
    <property type="entry name" value="LEUZIPPRFOS"/>
</dbReference>
<protein>
    <recommendedName>
        <fullName evidence="5">BZIP domain-containing protein</fullName>
    </recommendedName>
</protein>
<evidence type="ECO:0000313" key="6">
    <source>
        <dbReference type="EMBL" id="KAL3083159.1"/>
    </source>
</evidence>
<feature type="compositionally biased region" description="Pro residues" evidence="4">
    <location>
        <begin position="1"/>
        <end position="10"/>
    </location>
</feature>
<dbReference type="PROSITE" id="PS00036">
    <property type="entry name" value="BZIP_BASIC"/>
    <property type="match status" value="1"/>
</dbReference>
<feature type="compositionally biased region" description="Polar residues" evidence="4">
    <location>
        <begin position="233"/>
        <end position="266"/>
    </location>
</feature>
<feature type="compositionally biased region" description="Low complexity" evidence="4">
    <location>
        <begin position="405"/>
        <end position="417"/>
    </location>
</feature>
<keyword evidence="2" id="KW-0238">DNA-binding</keyword>
<comment type="caution">
    <text evidence="6">The sequence shown here is derived from an EMBL/GenBank/DDBJ whole genome shotgun (WGS) entry which is preliminary data.</text>
</comment>
<feature type="region of interest" description="Disordered" evidence="4">
    <location>
        <begin position="233"/>
        <end position="334"/>
    </location>
</feature>
<evidence type="ECO:0000256" key="2">
    <source>
        <dbReference type="ARBA" id="ARBA00023125"/>
    </source>
</evidence>
<dbReference type="CDD" id="cd14699">
    <property type="entry name" value="bZIP_Fos_like"/>
    <property type="match status" value="1"/>
</dbReference>
<gene>
    <name evidence="6" type="ORF">niasHS_010961</name>
</gene>
<dbReference type="AlphaFoldDB" id="A0ABD2IT34"/>
<evidence type="ECO:0000256" key="3">
    <source>
        <dbReference type="ARBA" id="ARBA00023163"/>
    </source>
</evidence>
<dbReference type="Pfam" id="PF00170">
    <property type="entry name" value="bZIP_1"/>
    <property type="match status" value="1"/>
</dbReference>
<evidence type="ECO:0000259" key="5">
    <source>
        <dbReference type="PROSITE" id="PS50217"/>
    </source>
</evidence>
<dbReference type="EMBL" id="JBICCN010000254">
    <property type="protein sequence ID" value="KAL3083159.1"/>
    <property type="molecule type" value="Genomic_DNA"/>
</dbReference>
<dbReference type="SMART" id="SM00338">
    <property type="entry name" value="BRLZ"/>
    <property type="match status" value="1"/>
</dbReference>
<dbReference type="GO" id="GO:0003677">
    <property type="term" value="F:DNA binding"/>
    <property type="evidence" value="ECO:0007669"/>
    <property type="project" value="UniProtKB-KW"/>
</dbReference>
<evidence type="ECO:0000256" key="1">
    <source>
        <dbReference type="ARBA" id="ARBA00023015"/>
    </source>
</evidence>
<organism evidence="6 7">
    <name type="scientific">Heterodera schachtii</name>
    <name type="common">Sugarbeet cyst nematode worm</name>
    <name type="synonym">Tylenchus schachtii</name>
    <dbReference type="NCBI Taxonomy" id="97005"/>
    <lineage>
        <taxon>Eukaryota</taxon>
        <taxon>Metazoa</taxon>
        <taxon>Ecdysozoa</taxon>
        <taxon>Nematoda</taxon>
        <taxon>Chromadorea</taxon>
        <taxon>Rhabditida</taxon>
        <taxon>Tylenchina</taxon>
        <taxon>Tylenchomorpha</taxon>
        <taxon>Tylenchoidea</taxon>
        <taxon>Heteroderidae</taxon>
        <taxon>Heteroderinae</taxon>
        <taxon>Heterodera</taxon>
    </lineage>
</organism>
<dbReference type="SUPFAM" id="SSF57959">
    <property type="entry name" value="Leucine zipper domain"/>
    <property type="match status" value="1"/>
</dbReference>
<feature type="region of interest" description="Disordered" evidence="4">
    <location>
        <begin position="186"/>
        <end position="218"/>
    </location>
</feature>
<evidence type="ECO:0000256" key="4">
    <source>
        <dbReference type="SAM" id="MobiDB-lite"/>
    </source>
</evidence>
<feature type="domain" description="BZIP" evidence="5">
    <location>
        <begin position="288"/>
        <end position="351"/>
    </location>
</feature>
<evidence type="ECO:0000313" key="7">
    <source>
        <dbReference type="Proteomes" id="UP001620645"/>
    </source>
</evidence>